<sequence>MTIGLGLFSTLDEASGTGKWIGYQIIVASGTGFIFTVSLPSTLAALPEKMVATATSTFAFVRAFGLVWGATMSSIIFNGQVQENLHHVEDTGLHRFLKDGRAYTFASGASNGQFSIETLAEPSKSQVIELYRKALSVVWLVFVAVTGLGFFVVFVAKHIELRKEQETDFGLDHDASSPSKA</sequence>
<gene>
    <name evidence="1" type="ORF">NUW58_g9886</name>
</gene>
<proteinExistence type="predicted"/>
<evidence type="ECO:0000313" key="2">
    <source>
        <dbReference type="Proteomes" id="UP001143856"/>
    </source>
</evidence>
<reference evidence="1" key="1">
    <citation type="submission" date="2022-10" db="EMBL/GenBank/DDBJ databases">
        <title>Genome Sequence of Xylaria curta.</title>
        <authorList>
            <person name="Buettner E."/>
        </authorList>
    </citation>
    <scope>NUCLEOTIDE SEQUENCE</scope>
    <source>
        <strain evidence="1">Babe10</strain>
    </source>
</reference>
<protein>
    <submittedName>
        <fullName evidence="1">Uncharacterized protein</fullName>
    </submittedName>
</protein>
<evidence type="ECO:0000313" key="1">
    <source>
        <dbReference type="EMBL" id="KAJ2969811.1"/>
    </source>
</evidence>
<name>A0ACC1MT74_9PEZI</name>
<organism evidence="1 2">
    <name type="scientific">Xylaria curta</name>
    <dbReference type="NCBI Taxonomy" id="42375"/>
    <lineage>
        <taxon>Eukaryota</taxon>
        <taxon>Fungi</taxon>
        <taxon>Dikarya</taxon>
        <taxon>Ascomycota</taxon>
        <taxon>Pezizomycotina</taxon>
        <taxon>Sordariomycetes</taxon>
        <taxon>Xylariomycetidae</taxon>
        <taxon>Xylariales</taxon>
        <taxon>Xylariaceae</taxon>
        <taxon>Xylaria</taxon>
    </lineage>
</organism>
<dbReference type="EMBL" id="JAPDGR010003891">
    <property type="protein sequence ID" value="KAJ2969811.1"/>
    <property type="molecule type" value="Genomic_DNA"/>
</dbReference>
<accession>A0ACC1MT74</accession>
<keyword evidence="2" id="KW-1185">Reference proteome</keyword>
<comment type="caution">
    <text evidence="1">The sequence shown here is derived from an EMBL/GenBank/DDBJ whole genome shotgun (WGS) entry which is preliminary data.</text>
</comment>
<dbReference type="Proteomes" id="UP001143856">
    <property type="component" value="Unassembled WGS sequence"/>
</dbReference>